<feature type="region of interest" description="Disordered" evidence="14">
    <location>
        <begin position="374"/>
        <end position="403"/>
    </location>
</feature>
<dbReference type="InterPro" id="IPR002509">
    <property type="entry name" value="NODB_dom"/>
</dbReference>
<dbReference type="Pfam" id="PF01522">
    <property type="entry name" value="Polysacc_deac_1"/>
    <property type="match status" value="1"/>
</dbReference>
<evidence type="ECO:0000256" key="10">
    <source>
        <dbReference type="ARBA" id="ARBA00023316"/>
    </source>
</evidence>
<evidence type="ECO:0000256" key="5">
    <source>
        <dbReference type="ARBA" id="ARBA00023024"/>
    </source>
</evidence>
<dbReference type="GO" id="GO:0098552">
    <property type="term" value="C:side of membrane"/>
    <property type="evidence" value="ECO:0007669"/>
    <property type="project" value="UniProtKB-KW"/>
</dbReference>
<dbReference type="GO" id="GO:0006032">
    <property type="term" value="P:chitin catabolic process"/>
    <property type="evidence" value="ECO:0007669"/>
    <property type="project" value="UniProtKB-KW"/>
</dbReference>
<organism evidence="18 19">
    <name type="scientific">Piloderma croceum (strain F 1598)</name>
    <dbReference type="NCBI Taxonomy" id="765440"/>
    <lineage>
        <taxon>Eukaryota</taxon>
        <taxon>Fungi</taxon>
        <taxon>Dikarya</taxon>
        <taxon>Basidiomycota</taxon>
        <taxon>Agaricomycotina</taxon>
        <taxon>Agaricomycetes</taxon>
        <taxon>Agaricomycetidae</taxon>
        <taxon>Atheliales</taxon>
        <taxon>Atheliaceae</taxon>
        <taxon>Piloderma</taxon>
    </lineage>
</organism>
<feature type="transmembrane region" description="Helical" evidence="15">
    <location>
        <begin position="419"/>
        <end position="436"/>
    </location>
</feature>
<evidence type="ECO:0000256" key="6">
    <source>
        <dbReference type="ARBA" id="ARBA00023136"/>
    </source>
</evidence>
<dbReference type="SUPFAM" id="SSF88713">
    <property type="entry name" value="Glycoside hydrolase/deacetylase"/>
    <property type="match status" value="1"/>
</dbReference>
<keyword evidence="7" id="KW-0119">Carbohydrate metabolism</keyword>
<reference evidence="18 19" key="1">
    <citation type="submission" date="2014-04" db="EMBL/GenBank/DDBJ databases">
        <authorList>
            <consortium name="DOE Joint Genome Institute"/>
            <person name="Kuo A."/>
            <person name="Tarkka M."/>
            <person name="Buscot F."/>
            <person name="Kohler A."/>
            <person name="Nagy L.G."/>
            <person name="Floudas D."/>
            <person name="Copeland A."/>
            <person name="Barry K.W."/>
            <person name="Cichocki N."/>
            <person name="Veneault-Fourrey C."/>
            <person name="LaButti K."/>
            <person name="Lindquist E.A."/>
            <person name="Lipzen A."/>
            <person name="Lundell T."/>
            <person name="Morin E."/>
            <person name="Murat C."/>
            <person name="Sun H."/>
            <person name="Tunlid A."/>
            <person name="Henrissat B."/>
            <person name="Grigoriev I.V."/>
            <person name="Hibbett D.S."/>
            <person name="Martin F."/>
            <person name="Nordberg H.P."/>
            <person name="Cantor M.N."/>
            <person name="Hua S.X."/>
        </authorList>
    </citation>
    <scope>NUCLEOTIDE SEQUENCE [LARGE SCALE GENOMIC DNA]</scope>
    <source>
        <strain evidence="18 19">F 1598</strain>
    </source>
</reference>
<evidence type="ECO:0000313" key="19">
    <source>
        <dbReference type="Proteomes" id="UP000054166"/>
    </source>
</evidence>
<sequence>MLSHLAVAAFFALPLTQAVLTGRPALTPDHDHAPVSKRLPSAWYQPDDHHVHSLFKRQSATDGVTYATVGSQEWLNAYPPGLPDTSQMPKEWVDALNAAVAAGKIPDIPQSRNTADQDPTYPDGLDPTSPKVCSGTYQCQIPGDIWDAPEGYLGCGFDDGPLPTSDKLYQFLQQNNQHATHFFIGTNILENPKEFVMAFQTLQDDIAVHTWTHPYMTTLSNLDIVAQFGWTMELIHNSTGGRLPKFWRPPYGDTDVRVKAIAHEIFGMTTILWNQDTDDWSLDQKGGTSMDKINTSMTKWLTGPKNPGLIILEHELSDQAVAAFMSAYPVMKSNGWNVVSSAQLSGAAPYQNSPSSNGPVTPAKGVIVGDFTSSTAPSSTTVTSTASPSSTSHSTSTKGTKSSKTGSAVALQIGVSSSWMLTGIVGAVVLAVVTLFA</sequence>
<dbReference type="EMBL" id="KN832972">
    <property type="protein sequence ID" value="KIM90799.1"/>
    <property type="molecule type" value="Genomic_DNA"/>
</dbReference>
<gene>
    <name evidence="18" type="ORF">PILCRDRAFT_811282</name>
</gene>
<evidence type="ECO:0000256" key="12">
    <source>
        <dbReference type="ARBA" id="ARBA00024056"/>
    </source>
</evidence>
<evidence type="ECO:0000256" key="15">
    <source>
        <dbReference type="SAM" id="Phobius"/>
    </source>
</evidence>
<evidence type="ECO:0000256" key="13">
    <source>
        <dbReference type="ARBA" id="ARBA00048494"/>
    </source>
</evidence>
<evidence type="ECO:0000259" key="17">
    <source>
        <dbReference type="PROSITE" id="PS51677"/>
    </source>
</evidence>
<dbReference type="GO" id="GO:0005886">
    <property type="term" value="C:plasma membrane"/>
    <property type="evidence" value="ECO:0007669"/>
    <property type="project" value="UniProtKB-SubCell"/>
</dbReference>
<protein>
    <recommendedName>
        <fullName evidence="12">chitin deacetylase</fullName>
        <ecNumber evidence="12">3.5.1.41</ecNumber>
    </recommendedName>
</protein>
<keyword evidence="3" id="KW-1003">Cell membrane</keyword>
<feature type="region of interest" description="Disordered" evidence="14">
    <location>
        <begin position="104"/>
        <end position="124"/>
    </location>
</feature>
<dbReference type="InterPro" id="IPR011330">
    <property type="entry name" value="Glyco_hydro/deAcase_b/a-brl"/>
</dbReference>
<comment type="subcellular location">
    <subcellularLocation>
        <location evidence="2">Cell membrane</location>
        <topology evidence="2">Lipid-anchor</topology>
        <topology evidence="2">GPI-anchor</topology>
    </subcellularLocation>
</comment>
<feature type="domain" description="NodB homology" evidence="17">
    <location>
        <begin position="151"/>
        <end position="339"/>
    </location>
</feature>
<dbReference type="GO" id="GO:0004099">
    <property type="term" value="F:chitin deacetylase activity"/>
    <property type="evidence" value="ECO:0007669"/>
    <property type="project" value="UniProtKB-EC"/>
</dbReference>
<keyword evidence="10" id="KW-0961">Cell wall biogenesis/degradation</keyword>
<evidence type="ECO:0000256" key="3">
    <source>
        <dbReference type="ARBA" id="ARBA00022475"/>
    </source>
</evidence>
<evidence type="ECO:0000256" key="1">
    <source>
        <dbReference type="ARBA" id="ARBA00001941"/>
    </source>
</evidence>
<evidence type="ECO:0000256" key="8">
    <source>
        <dbReference type="ARBA" id="ARBA00023285"/>
    </source>
</evidence>
<feature type="chain" id="PRO_5002174555" description="chitin deacetylase" evidence="16">
    <location>
        <begin position="19"/>
        <end position="437"/>
    </location>
</feature>
<evidence type="ECO:0000256" key="11">
    <source>
        <dbReference type="ARBA" id="ARBA00023326"/>
    </source>
</evidence>
<dbReference type="STRING" id="765440.A0A0C3GGL9"/>
<dbReference type="EC" id="3.5.1.41" evidence="12"/>
<dbReference type="AlphaFoldDB" id="A0A0C3GGL9"/>
<dbReference type="InterPro" id="IPR050248">
    <property type="entry name" value="Polysacc_deacetylase_ArnD"/>
</dbReference>
<dbReference type="GO" id="GO:0071555">
    <property type="term" value="P:cell wall organization"/>
    <property type="evidence" value="ECO:0007669"/>
    <property type="project" value="UniProtKB-KW"/>
</dbReference>
<evidence type="ECO:0000256" key="9">
    <source>
        <dbReference type="ARBA" id="ARBA00023288"/>
    </source>
</evidence>
<feature type="signal peptide" evidence="16">
    <location>
        <begin position="1"/>
        <end position="18"/>
    </location>
</feature>
<evidence type="ECO:0000256" key="14">
    <source>
        <dbReference type="SAM" id="MobiDB-lite"/>
    </source>
</evidence>
<dbReference type="HOGENOM" id="CLU_042090_2_0_1"/>
<dbReference type="Gene3D" id="3.20.20.370">
    <property type="entry name" value="Glycoside hydrolase/deacetylase"/>
    <property type="match status" value="1"/>
</dbReference>
<dbReference type="GO" id="GO:0009272">
    <property type="term" value="P:fungal-type cell wall biogenesis"/>
    <property type="evidence" value="ECO:0007669"/>
    <property type="project" value="UniProtKB-ARBA"/>
</dbReference>
<comment type="catalytic activity">
    <reaction evidence="13">
        <text>[(1-&gt;4)-N-acetyl-beta-D-glucosaminyl](n) + n H2O = chitosan + n acetate</text>
        <dbReference type="Rhea" id="RHEA:10464"/>
        <dbReference type="Rhea" id="RHEA-COMP:9593"/>
        <dbReference type="Rhea" id="RHEA-COMP:9597"/>
        <dbReference type="ChEBI" id="CHEBI:15377"/>
        <dbReference type="ChEBI" id="CHEBI:17029"/>
        <dbReference type="ChEBI" id="CHEBI:30089"/>
        <dbReference type="ChEBI" id="CHEBI:57704"/>
        <dbReference type="EC" id="3.5.1.41"/>
    </reaction>
    <physiologicalReaction direction="left-to-right" evidence="13">
        <dbReference type="Rhea" id="RHEA:10465"/>
    </physiologicalReaction>
</comment>
<dbReference type="GO" id="GO:0000272">
    <property type="term" value="P:polysaccharide catabolic process"/>
    <property type="evidence" value="ECO:0007669"/>
    <property type="project" value="UniProtKB-KW"/>
</dbReference>
<keyword evidence="6 15" id="KW-0472">Membrane</keyword>
<keyword evidence="15" id="KW-0812">Transmembrane</keyword>
<dbReference type="Proteomes" id="UP000054166">
    <property type="component" value="Unassembled WGS sequence"/>
</dbReference>
<proteinExistence type="predicted"/>
<evidence type="ECO:0000256" key="2">
    <source>
        <dbReference type="ARBA" id="ARBA00004609"/>
    </source>
</evidence>
<comment type="cofactor">
    <cofactor evidence="1">
        <name>Co(2+)</name>
        <dbReference type="ChEBI" id="CHEBI:48828"/>
    </cofactor>
</comment>
<accession>A0A0C3GGL9</accession>
<keyword evidence="16" id="KW-0732">Signal</keyword>
<keyword evidence="4" id="KW-0325">Glycoprotein</keyword>
<evidence type="ECO:0000256" key="16">
    <source>
        <dbReference type="SAM" id="SignalP"/>
    </source>
</evidence>
<dbReference type="PANTHER" id="PTHR10587:SF135">
    <property type="entry name" value="CHITIN DEACETYLASE 3"/>
    <property type="match status" value="1"/>
</dbReference>
<keyword evidence="15" id="KW-1133">Transmembrane helix</keyword>
<keyword evidence="4" id="KW-0336">GPI-anchor</keyword>
<dbReference type="InParanoid" id="A0A0C3GGL9"/>
<dbReference type="OrthoDB" id="407355at2759"/>
<keyword evidence="11" id="KW-0624">Polysaccharide degradation</keyword>
<dbReference type="PROSITE" id="PS51677">
    <property type="entry name" value="NODB"/>
    <property type="match status" value="1"/>
</dbReference>
<evidence type="ECO:0000256" key="4">
    <source>
        <dbReference type="ARBA" id="ARBA00022622"/>
    </source>
</evidence>
<evidence type="ECO:0000256" key="7">
    <source>
        <dbReference type="ARBA" id="ARBA00023277"/>
    </source>
</evidence>
<keyword evidence="9" id="KW-0449">Lipoprotein</keyword>
<keyword evidence="5" id="KW-0146">Chitin degradation</keyword>
<reference evidence="19" key="2">
    <citation type="submission" date="2015-01" db="EMBL/GenBank/DDBJ databases">
        <title>Evolutionary Origins and Diversification of the Mycorrhizal Mutualists.</title>
        <authorList>
            <consortium name="DOE Joint Genome Institute"/>
            <consortium name="Mycorrhizal Genomics Consortium"/>
            <person name="Kohler A."/>
            <person name="Kuo A."/>
            <person name="Nagy L.G."/>
            <person name="Floudas D."/>
            <person name="Copeland A."/>
            <person name="Barry K.W."/>
            <person name="Cichocki N."/>
            <person name="Veneault-Fourrey C."/>
            <person name="LaButti K."/>
            <person name="Lindquist E.A."/>
            <person name="Lipzen A."/>
            <person name="Lundell T."/>
            <person name="Morin E."/>
            <person name="Murat C."/>
            <person name="Riley R."/>
            <person name="Ohm R."/>
            <person name="Sun H."/>
            <person name="Tunlid A."/>
            <person name="Henrissat B."/>
            <person name="Grigoriev I.V."/>
            <person name="Hibbett D.S."/>
            <person name="Martin F."/>
        </authorList>
    </citation>
    <scope>NUCLEOTIDE SEQUENCE [LARGE SCALE GENOMIC DNA]</scope>
    <source>
        <strain evidence="19">F 1598</strain>
    </source>
</reference>
<keyword evidence="19" id="KW-1185">Reference proteome</keyword>
<name>A0A0C3GGL9_PILCF</name>
<dbReference type="PANTHER" id="PTHR10587">
    <property type="entry name" value="GLYCOSYL TRANSFERASE-RELATED"/>
    <property type="match status" value="1"/>
</dbReference>
<keyword evidence="8" id="KW-0170">Cobalt</keyword>
<evidence type="ECO:0000313" key="18">
    <source>
        <dbReference type="EMBL" id="KIM90799.1"/>
    </source>
</evidence>